<proteinExistence type="inferred from homology"/>
<keyword evidence="5" id="KW-0653">Protein transport</keyword>
<keyword evidence="11" id="KW-1185">Reference proteome</keyword>
<evidence type="ECO:0000256" key="6">
    <source>
        <dbReference type="ARBA" id="ARBA00023034"/>
    </source>
</evidence>
<gene>
    <name evidence="10" type="ORF">MICPUN_109013</name>
</gene>
<name>C1FIF4_MICCC</name>
<dbReference type="OrthoDB" id="1661054at2759"/>
<comment type="similarity">
    <text evidence="2">Belongs to the COG8 family.</text>
</comment>
<evidence type="ECO:0000256" key="3">
    <source>
        <dbReference type="ARBA" id="ARBA00020983"/>
    </source>
</evidence>
<dbReference type="STRING" id="296587.C1FIF4"/>
<dbReference type="GO" id="GO:0006891">
    <property type="term" value="P:intra-Golgi vesicle-mediated transport"/>
    <property type="evidence" value="ECO:0007669"/>
    <property type="project" value="TreeGrafter"/>
</dbReference>
<dbReference type="KEGG" id="mis:MICPUN_109013"/>
<organism evidence="10 11">
    <name type="scientific">Micromonas commoda (strain RCC299 / NOUM17 / CCMP2709)</name>
    <name type="common">Picoplanktonic green alga</name>
    <dbReference type="NCBI Taxonomy" id="296587"/>
    <lineage>
        <taxon>Eukaryota</taxon>
        <taxon>Viridiplantae</taxon>
        <taxon>Chlorophyta</taxon>
        <taxon>Mamiellophyceae</taxon>
        <taxon>Mamiellales</taxon>
        <taxon>Mamiellaceae</taxon>
        <taxon>Micromonas</taxon>
    </lineage>
</organism>
<dbReference type="InterPro" id="IPR007255">
    <property type="entry name" value="COG8"/>
</dbReference>
<dbReference type="GO" id="GO:0015031">
    <property type="term" value="P:protein transport"/>
    <property type="evidence" value="ECO:0007669"/>
    <property type="project" value="UniProtKB-KW"/>
</dbReference>
<dbReference type="PANTHER" id="PTHR21311:SF0">
    <property type="entry name" value="CONSERVED OLIGOMERIC GOLGI COMPLEX SUBUNIT 8"/>
    <property type="match status" value="1"/>
</dbReference>
<evidence type="ECO:0000256" key="9">
    <source>
        <dbReference type="SAM" id="MobiDB-lite"/>
    </source>
</evidence>
<keyword evidence="4" id="KW-0813">Transport</keyword>
<dbReference type="eggNOG" id="KOG2069">
    <property type="taxonomic scope" value="Eukaryota"/>
</dbReference>
<keyword evidence="7" id="KW-0472">Membrane</keyword>
<comment type="subcellular location">
    <subcellularLocation>
        <location evidence="1">Golgi apparatus membrane</location>
        <topology evidence="1">Peripheral membrane protein</topology>
    </subcellularLocation>
</comment>
<dbReference type="GeneID" id="8246733"/>
<dbReference type="FunCoup" id="C1FIF4">
    <property type="interactions" value="1980"/>
</dbReference>
<evidence type="ECO:0000256" key="8">
    <source>
        <dbReference type="ARBA" id="ARBA00031347"/>
    </source>
</evidence>
<evidence type="ECO:0000256" key="1">
    <source>
        <dbReference type="ARBA" id="ARBA00004395"/>
    </source>
</evidence>
<dbReference type="OMA" id="LVKRKMN"/>
<reference evidence="10 11" key="1">
    <citation type="journal article" date="2009" name="Science">
        <title>Green evolution and dynamic adaptations revealed by genomes of the marine picoeukaryotes Micromonas.</title>
        <authorList>
            <person name="Worden A.Z."/>
            <person name="Lee J.H."/>
            <person name="Mock T."/>
            <person name="Rouze P."/>
            <person name="Simmons M.P."/>
            <person name="Aerts A.L."/>
            <person name="Allen A.E."/>
            <person name="Cuvelier M.L."/>
            <person name="Derelle E."/>
            <person name="Everett M.V."/>
            <person name="Foulon E."/>
            <person name="Grimwood J."/>
            <person name="Gundlach H."/>
            <person name="Henrissat B."/>
            <person name="Napoli C."/>
            <person name="McDonald S.M."/>
            <person name="Parker M.S."/>
            <person name="Rombauts S."/>
            <person name="Salamov A."/>
            <person name="Von Dassow P."/>
            <person name="Badger J.H."/>
            <person name="Coutinho P.M."/>
            <person name="Demir E."/>
            <person name="Dubchak I."/>
            <person name="Gentemann C."/>
            <person name="Eikrem W."/>
            <person name="Gready J.E."/>
            <person name="John U."/>
            <person name="Lanier W."/>
            <person name="Lindquist E.A."/>
            <person name="Lucas S."/>
            <person name="Mayer K.F."/>
            <person name="Moreau H."/>
            <person name="Not F."/>
            <person name="Otillar R."/>
            <person name="Panaud O."/>
            <person name="Pangilinan J."/>
            <person name="Paulsen I."/>
            <person name="Piegu B."/>
            <person name="Poliakov A."/>
            <person name="Robbens S."/>
            <person name="Schmutz J."/>
            <person name="Toulza E."/>
            <person name="Wyss T."/>
            <person name="Zelensky A."/>
            <person name="Zhou K."/>
            <person name="Armbrust E.V."/>
            <person name="Bhattacharya D."/>
            <person name="Goodenough U.W."/>
            <person name="Van de Peer Y."/>
            <person name="Grigoriev I.V."/>
        </authorList>
    </citation>
    <scope>NUCLEOTIDE SEQUENCE [LARGE SCALE GENOMIC DNA]</scope>
    <source>
        <strain evidence="11">RCC299 / NOUM17</strain>
    </source>
</reference>
<accession>C1FIF4</accession>
<evidence type="ECO:0000313" key="11">
    <source>
        <dbReference type="Proteomes" id="UP000002009"/>
    </source>
</evidence>
<keyword evidence="6" id="KW-0333">Golgi apparatus</keyword>
<protein>
    <recommendedName>
        <fullName evidence="3">Conserved oligomeric Golgi complex subunit 8</fullName>
    </recommendedName>
    <alternativeName>
        <fullName evidence="8">Component of oligomeric Golgi complex 8</fullName>
    </alternativeName>
</protein>
<evidence type="ECO:0000313" key="10">
    <source>
        <dbReference type="EMBL" id="ACO69985.1"/>
    </source>
</evidence>
<dbReference type="PANTHER" id="PTHR21311">
    <property type="entry name" value="CONSERVED OLIGOMERIC GOLGI COMPLEX COMPONENT 8"/>
    <property type="match status" value="1"/>
</dbReference>
<dbReference type="AlphaFoldDB" id="C1FIF4"/>
<dbReference type="Pfam" id="PF04124">
    <property type="entry name" value="Dor1"/>
    <property type="match status" value="1"/>
</dbReference>
<evidence type="ECO:0000256" key="7">
    <source>
        <dbReference type="ARBA" id="ARBA00023136"/>
    </source>
</evidence>
<dbReference type="GO" id="GO:0000139">
    <property type="term" value="C:Golgi membrane"/>
    <property type="evidence" value="ECO:0007669"/>
    <property type="project" value="UniProtKB-SubCell"/>
</dbReference>
<dbReference type="InterPro" id="IPR016159">
    <property type="entry name" value="Cullin_repeat-like_dom_sf"/>
</dbReference>
<dbReference type="Proteomes" id="UP000002009">
    <property type="component" value="Chromosome 10"/>
</dbReference>
<sequence length="449" mass="48448">MRASLPELRAGCQRFAGRAEEISRARALNRRTLAAQGTLLDLLETPTLQETCLRHGNYDEALDLEAHVEKLAALHATDVPVVAELAEGSKRSSRVMLRQLLTRLRGAIQLPECLRIVGYLRRMSALDEVGLRRTFLRCREGHVADAVADLDDGNAYEYLKRLTDLHRVHLFDVVMQYRAIFGDGADADEDDGTGAEGAEGAEGADGGLLYGWSAHRVGEYLALVEKTLPRIDEGGALASVMEHCGYCGGSLARVGLDFRPMLPPLFADAARGIFTRAMDTAAGEFERTVETHRWATAPSSAAARAKERERDGGDGDNISAPPYALLEHVPVAALTNGILAALNDLRHCALPQLRQPLADELRACVERCAHALMRVEARRFGRSPGEEDPDAGTRAAFTGACRALAEVAAPYLEGCYGRVFRGGEKLVDVRGAVAGLKSSIVSAGLRGLG</sequence>
<dbReference type="RefSeq" id="XP_002508727.1">
    <property type="nucleotide sequence ID" value="XM_002508681.1"/>
</dbReference>
<evidence type="ECO:0000256" key="2">
    <source>
        <dbReference type="ARBA" id="ARBA00006419"/>
    </source>
</evidence>
<evidence type="ECO:0000256" key="5">
    <source>
        <dbReference type="ARBA" id="ARBA00022927"/>
    </source>
</evidence>
<evidence type="ECO:0000256" key="4">
    <source>
        <dbReference type="ARBA" id="ARBA00022448"/>
    </source>
</evidence>
<feature type="region of interest" description="Disordered" evidence="9">
    <location>
        <begin position="296"/>
        <end position="316"/>
    </location>
</feature>
<dbReference type="InParanoid" id="C1FIF4"/>
<dbReference type="EMBL" id="CP001576">
    <property type="protein sequence ID" value="ACO69985.1"/>
    <property type="molecule type" value="Genomic_DNA"/>
</dbReference>
<dbReference type="SUPFAM" id="SSF74788">
    <property type="entry name" value="Cullin repeat-like"/>
    <property type="match status" value="1"/>
</dbReference>
<dbReference type="GO" id="GO:0017119">
    <property type="term" value="C:Golgi transport complex"/>
    <property type="evidence" value="ECO:0007669"/>
    <property type="project" value="InterPro"/>
</dbReference>
<feature type="compositionally biased region" description="Basic and acidic residues" evidence="9">
    <location>
        <begin position="304"/>
        <end position="313"/>
    </location>
</feature>